<proteinExistence type="predicted"/>
<dbReference type="AlphaFoldDB" id="A0A3S4DDM2"/>
<reference evidence="1 2" key="1">
    <citation type="submission" date="2018-12" db="EMBL/GenBank/DDBJ databases">
        <authorList>
            <person name="Criscuolo A."/>
        </authorList>
    </citation>
    <scope>NUCLEOTIDE SEQUENCE [LARGE SCALE GENOMIC DNA]</scope>
    <source>
        <strain evidence="1">ACIP1116241</strain>
    </source>
</reference>
<evidence type="ECO:0000313" key="2">
    <source>
        <dbReference type="Proteomes" id="UP000270743"/>
    </source>
</evidence>
<name>A0A3S4DDM2_9RHOB</name>
<gene>
    <name evidence="1" type="ORF">PARHAE_03227</name>
</gene>
<dbReference type="Proteomes" id="UP000270743">
    <property type="component" value="Unassembled WGS sequence"/>
</dbReference>
<keyword evidence="2" id="KW-1185">Reference proteome</keyword>
<evidence type="ECO:0000313" key="1">
    <source>
        <dbReference type="EMBL" id="VDS10017.1"/>
    </source>
</evidence>
<organism evidence="1 2">
    <name type="scientific">Paracoccus haematequi</name>
    <dbReference type="NCBI Taxonomy" id="2491866"/>
    <lineage>
        <taxon>Bacteria</taxon>
        <taxon>Pseudomonadati</taxon>
        <taxon>Pseudomonadota</taxon>
        <taxon>Alphaproteobacteria</taxon>
        <taxon>Rhodobacterales</taxon>
        <taxon>Paracoccaceae</taxon>
        <taxon>Paracoccus</taxon>
    </lineage>
</organism>
<protein>
    <submittedName>
        <fullName evidence="1">Uncharacterized protein</fullName>
    </submittedName>
</protein>
<dbReference type="EMBL" id="UZWE01000049">
    <property type="protein sequence ID" value="VDS10017.1"/>
    <property type="molecule type" value="Genomic_DNA"/>
</dbReference>
<sequence length="45" mass="5244">MMCFKSFGEHIASREPDRQTAEIHIRIALMNRFKARGNADIERVP</sequence>
<accession>A0A3S4DDM2</accession>